<dbReference type="RefSeq" id="WP_013781216.1">
    <property type="nucleotide sequence ID" value="NC_015520.1"/>
</dbReference>
<dbReference type="PROSITE" id="PS51740">
    <property type="entry name" value="SPOVT_ABRB"/>
    <property type="match status" value="2"/>
</dbReference>
<dbReference type="GO" id="GO:0000976">
    <property type="term" value="F:transcription cis-regulatory region binding"/>
    <property type="evidence" value="ECO:0007669"/>
    <property type="project" value="TreeGrafter"/>
</dbReference>
<dbReference type="Proteomes" id="UP000008457">
    <property type="component" value="Chromosome"/>
</dbReference>
<protein>
    <recommendedName>
        <fullName evidence="1 7">Transcriptional regulator MraZ</fullName>
    </recommendedName>
</protein>
<dbReference type="InterPro" id="IPR003444">
    <property type="entry name" value="MraZ"/>
</dbReference>
<proteinExistence type="inferred from homology"/>
<dbReference type="Pfam" id="PF02381">
    <property type="entry name" value="MraZ"/>
    <property type="match status" value="2"/>
</dbReference>
<dbReference type="InterPro" id="IPR038619">
    <property type="entry name" value="MraZ_sf"/>
</dbReference>
<evidence type="ECO:0000256" key="4">
    <source>
        <dbReference type="ARBA" id="ARBA00023015"/>
    </source>
</evidence>
<dbReference type="OrthoDB" id="9807753at2"/>
<comment type="subunit">
    <text evidence="7">Forms oligomers.</text>
</comment>
<evidence type="ECO:0000256" key="5">
    <source>
        <dbReference type="ARBA" id="ARBA00023125"/>
    </source>
</evidence>
<evidence type="ECO:0000256" key="2">
    <source>
        <dbReference type="ARBA" id="ARBA00022490"/>
    </source>
</evidence>
<evidence type="ECO:0000256" key="6">
    <source>
        <dbReference type="ARBA" id="ARBA00023163"/>
    </source>
</evidence>
<reference evidence="9 10" key="2">
    <citation type="journal article" date="2011" name="Stand. Genomic Sci.">
        <title>Complete genome sequence of Mahella australiensis type strain (50-1 BON).</title>
        <authorList>
            <person name="Sikorski J."/>
            <person name="Teshima H."/>
            <person name="Nolan M."/>
            <person name="Lucas S."/>
            <person name="Hammon N."/>
            <person name="Deshpande S."/>
            <person name="Cheng J.F."/>
            <person name="Pitluck S."/>
            <person name="Liolios K."/>
            <person name="Pagani I."/>
            <person name="Ivanova N."/>
            <person name="Huntemann M."/>
            <person name="Mavromatis K."/>
            <person name="Ovchinikova G."/>
            <person name="Pati A."/>
            <person name="Tapia R."/>
            <person name="Han C."/>
            <person name="Goodwin L."/>
            <person name="Chen A."/>
            <person name="Palaniappan K."/>
            <person name="Land M."/>
            <person name="Hauser L."/>
            <person name="Ngatchou-Djao O.D."/>
            <person name="Rohde M."/>
            <person name="Pukall R."/>
            <person name="Spring S."/>
            <person name="Abt B."/>
            <person name="Goker M."/>
            <person name="Detter J.C."/>
            <person name="Woyke T."/>
            <person name="Bristow J."/>
            <person name="Markowitz V."/>
            <person name="Hugenholtz P."/>
            <person name="Eisen J.A."/>
            <person name="Kyrpides N.C."/>
            <person name="Klenk H.P."/>
            <person name="Lapidus A."/>
        </authorList>
    </citation>
    <scope>NUCLEOTIDE SEQUENCE [LARGE SCALE GENOMIC DNA]</scope>
    <source>
        <strain evidence="10">DSM 15567 / CIP 107919 / 50-1 BON</strain>
    </source>
</reference>
<gene>
    <name evidence="7" type="primary">mraZ</name>
    <name evidence="9" type="ordered locus">Mahau_1599</name>
</gene>
<keyword evidence="2 7" id="KW-0963">Cytoplasm</keyword>
<dbReference type="NCBIfam" id="TIGR00242">
    <property type="entry name" value="division/cell wall cluster transcriptional repressor MraZ"/>
    <property type="match status" value="1"/>
</dbReference>
<dbReference type="EMBL" id="CP002360">
    <property type="protein sequence ID" value="AEE96787.1"/>
    <property type="molecule type" value="Genomic_DNA"/>
</dbReference>
<comment type="similarity">
    <text evidence="7">Belongs to the MraZ family.</text>
</comment>
<evidence type="ECO:0000256" key="1">
    <source>
        <dbReference type="ARBA" id="ARBA00013860"/>
    </source>
</evidence>
<dbReference type="HAMAP" id="MF_01008">
    <property type="entry name" value="MraZ"/>
    <property type="match status" value="1"/>
</dbReference>
<dbReference type="AlphaFoldDB" id="F3ZZ28"/>
<dbReference type="GO" id="GO:0009295">
    <property type="term" value="C:nucleoid"/>
    <property type="evidence" value="ECO:0007669"/>
    <property type="project" value="UniProtKB-SubCell"/>
</dbReference>
<dbReference type="KEGG" id="mas:Mahau_1599"/>
<dbReference type="CDD" id="cd16321">
    <property type="entry name" value="MraZ_C"/>
    <property type="match status" value="1"/>
</dbReference>
<comment type="subcellular location">
    <subcellularLocation>
        <location evidence="7">Cytoplasm</location>
        <location evidence="7">Nucleoid</location>
    </subcellularLocation>
</comment>
<dbReference type="eggNOG" id="COG2001">
    <property type="taxonomic scope" value="Bacteria"/>
</dbReference>
<evidence type="ECO:0000256" key="3">
    <source>
        <dbReference type="ARBA" id="ARBA00022737"/>
    </source>
</evidence>
<dbReference type="InterPro" id="IPR020603">
    <property type="entry name" value="MraZ_dom"/>
</dbReference>
<dbReference type="STRING" id="697281.Mahau_1599"/>
<evidence type="ECO:0000313" key="10">
    <source>
        <dbReference type="Proteomes" id="UP000008457"/>
    </source>
</evidence>
<reference evidence="10" key="1">
    <citation type="submission" date="2010-11" db="EMBL/GenBank/DDBJ databases">
        <title>The complete genome of Mahella australiensis DSM 15567.</title>
        <authorList>
            <consortium name="US DOE Joint Genome Institute (JGI-PGF)"/>
            <person name="Lucas S."/>
            <person name="Copeland A."/>
            <person name="Lapidus A."/>
            <person name="Bruce D."/>
            <person name="Goodwin L."/>
            <person name="Pitluck S."/>
            <person name="Kyrpides N."/>
            <person name="Mavromatis K."/>
            <person name="Pagani I."/>
            <person name="Ivanova N."/>
            <person name="Teshima H."/>
            <person name="Brettin T."/>
            <person name="Detter J.C."/>
            <person name="Han C."/>
            <person name="Tapia R."/>
            <person name="Land M."/>
            <person name="Hauser L."/>
            <person name="Markowitz V."/>
            <person name="Cheng J.-F."/>
            <person name="Hugenholtz P."/>
            <person name="Woyke T."/>
            <person name="Wu D."/>
            <person name="Spring S."/>
            <person name="Pukall R."/>
            <person name="Steenblock K."/>
            <person name="Schneider S."/>
            <person name="Klenk H.-P."/>
            <person name="Eisen J.A."/>
        </authorList>
    </citation>
    <scope>NUCLEOTIDE SEQUENCE [LARGE SCALE GENOMIC DNA]</scope>
    <source>
        <strain evidence="10">DSM 15567 / CIP 107919 / 50-1 BON</strain>
    </source>
</reference>
<dbReference type="FunFam" id="3.40.1550.20:FF:000002">
    <property type="entry name" value="Transcriptional regulator MraZ"/>
    <property type="match status" value="1"/>
</dbReference>
<sequence length="143" mass="16528">MFMGEYRHTIDQKGRLIIPSKFRDDLGDKFVATKGLDRCLFVYSPDEWSNLEQRLKALPLTNKDARAFVRFFFAGATECEIDKQGRILLPANLREYASLVKDVVLVGVLTRVEIWSKDIWDEYNEQANLDHESIAERMADLGI</sequence>
<name>F3ZZ28_MAHA5</name>
<feature type="domain" description="SpoVT-AbrB" evidence="8">
    <location>
        <begin position="76"/>
        <end position="119"/>
    </location>
</feature>
<dbReference type="InterPro" id="IPR035642">
    <property type="entry name" value="MraZ_N"/>
</dbReference>
<keyword evidence="5 7" id="KW-0238">DNA-binding</keyword>
<dbReference type="CDD" id="cd16320">
    <property type="entry name" value="MraZ_N"/>
    <property type="match status" value="1"/>
</dbReference>
<dbReference type="GO" id="GO:0003700">
    <property type="term" value="F:DNA-binding transcription factor activity"/>
    <property type="evidence" value="ECO:0007669"/>
    <property type="project" value="UniProtKB-UniRule"/>
</dbReference>
<dbReference type="GO" id="GO:2000143">
    <property type="term" value="P:negative regulation of DNA-templated transcription initiation"/>
    <property type="evidence" value="ECO:0007669"/>
    <property type="project" value="TreeGrafter"/>
</dbReference>
<keyword evidence="10" id="KW-1185">Reference proteome</keyword>
<dbReference type="InterPro" id="IPR007159">
    <property type="entry name" value="SpoVT-AbrB_dom"/>
</dbReference>
<dbReference type="InterPro" id="IPR037914">
    <property type="entry name" value="SpoVT-AbrB_sf"/>
</dbReference>
<keyword evidence="4 7" id="KW-0805">Transcription regulation</keyword>
<dbReference type="Gene3D" id="3.40.1550.20">
    <property type="entry name" value="Transcriptional regulator MraZ domain"/>
    <property type="match status" value="1"/>
</dbReference>
<evidence type="ECO:0000313" key="9">
    <source>
        <dbReference type="EMBL" id="AEE96787.1"/>
    </source>
</evidence>
<organism evidence="9 10">
    <name type="scientific">Mahella australiensis (strain DSM 15567 / CIP 107919 / 50-1 BON)</name>
    <dbReference type="NCBI Taxonomy" id="697281"/>
    <lineage>
        <taxon>Bacteria</taxon>
        <taxon>Bacillati</taxon>
        <taxon>Bacillota</taxon>
        <taxon>Clostridia</taxon>
        <taxon>Thermoanaerobacterales</taxon>
        <taxon>Thermoanaerobacterales Family IV. Incertae Sedis</taxon>
        <taxon>Mahella</taxon>
    </lineage>
</organism>
<dbReference type="InterPro" id="IPR035644">
    <property type="entry name" value="MraZ_C"/>
</dbReference>
<accession>F3ZZ28</accession>
<evidence type="ECO:0000259" key="8">
    <source>
        <dbReference type="PROSITE" id="PS51740"/>
    </source>
</evidence>
<dbReference type="GO" id="GO:0005737">
    <property type="term" value="C:cytoplasm"/>
    <property type="evidence" value="ECO:0007669"/>
    <property type="project" value="UniProtKB-UniRule"/>
</dbReference>
<evidence type="ECO:0000256" key="7">
    <source>
        <dbReference type="HAMAP-Rule" id="MF_01008"/>
    </source>
</evidence>
<keyword evidence="6 7" id="KW-0804">Transcription</keyword>
<dbReference type="SUPFAM" id="SSF89447">
    <property type="entry name" value="AbrB/MazE/MraZ-like"/>
    <property type="match status" value="1"/>
</dbReference>
<dbReference type="HOGENOM" id="CLU_107907_0_5_9"/>
<dbReference type="PANTHER" id="PTHR34701">
    <property type="entry name" value="TRANSCRIPTIONAL REGULATOR MRAZ"/>
    <property type="match status" value="1"/>
</dbReference>
<feature type="domain" description="SpoVT-AbrB" evidence="8">
    <location>
        <begin position="5"/>
        <end position="47"/>
    </location>
</feature>
<dbReference type="PANTHER" id="PTHR34701:SF1">
    <property type="entry name" value="TRANSCRIPTIONAL REGULATOR MRAZ"/>
    <property type="match status" value="1"/>
</dbReference>
<keyword evidence="3" id="KW-0677">Repeat</keyword>